<sequence>MTYDPERRLWFCDIEVNTGEAYWPFVRLALARYQPCSTEGAHLSEVVLADVMQLAADCSLVVRAAVGGRSREVRPRSEIDVLSGQVNQVTPVSPQPVVEVWHERLEPTLGSDFGWVRIGDGAAADGVPAIGPFAPAPERLALGRELIAERRFAEALALGVGAEQLWLRPPLWDGRIDLPEPDGAELRLVIAEYEEYAIDGPAPRHSMTSTKTGRRLVFVEHVPIA</sequence>
<accession>A0ABU5RT46</accession>
<proteinExistence type="predicted"/>
<reference evidence="1 2" key="1">
    <citation type="submission" date="2023-12" db="EMBL/GenBank/DDBJ databases">
        <title>Baltic Sea Cyanobacteria.</title>
        <authorList>
            <person name="Delbaje E."/>
            <person name="Fewer D.P."/>
            <person name="Shishido T.K."/>
        </authorList>
    </citation>
    <scope>NUCLEOTIDE SEQUENCE [LARGE SCALE GENOMIC DNA]</scope>
    <source>
        <strain evidence="1 2">UHCC 0139</strain>
    </source>
</reference>
<name>A0ABU5RT46_9CYAN</name>
<organism evidence="1 2">
    <name type="scientific">Cyanobium gracile UHCC 0139</name>
    <dbReference type="NCBI Taxonomy" id="3110308"/>
    <lineage>
        <taxon>Bacteria</taxon>
        <taxon>Bacillati</taxon>
        <taxon>Cyanobacteriota</taxon>
        <taxon>Cyanophyceae</taxon>
        <taxon>Synechococcales</taxon>
        <taxon>Prochlorococcaceae</taxon>
        <taxon>Cyanobium</taxon>
    </lineage>
</organism>
<keyword evidence="2" id="KW-1185">Reference proteome</keyword>
<dbReference type="Proteomes" id="UP001304461">
    <property type="component" value="Unassembled WGS sequence"/>
</dbReference>
<dbReference type="EMBL" id="JAYGHX010000003">
    <property type="protein sequence ID" value="MEA5390905.1"/>
    <property type="molecule type" value="Genomic_DNA"/>
</dbReference>
<comment type="caution">
    <text evidence="1">The sequence shown here is derived from an EMBL/GenBank/DDBJ whole genome shotgun (WGS) entry which is preliminary data.</text>
</comment>
<protein>
    <submittedName>
        <fullName evidence="1">Uncharacterized protein</fullName>
    </submittedName>
</protein>
<dbReference type="RefSeq" id="WP_323304977.1">
    <property type="nucleotide sequence ID" value="NZ_JAYGHX010000003.1"/>
</dbReference>
<evidence type="ECO:0000313" key="1">
    <source>
        <dbReference type="EMBL" id="MEA5390905.1"/>
    </source>
</evidence>
<evidence type="ECO:0000313" key="2">
    <source>
        <dbReference type="Proteomes" id="UP001304461"/>
    </source>
</evidence>
<gene>
    <name evidence="1" type="ORF">VB738_06485</name>
</gene>